<dbReference type="EMBL" id="PGCI01001155">
    <property type="protein sequence ID" value="PLW07142.1"/>
    <property type="molecule type" value="Genomic_DNA"/>
</dbReference>
<gene>
    <name evidence="1" type="ORF">PCASD_23121</name>
</gene>
<dbReference type="Proteomes" id="UP000235392">
    <property type="component" value="Unassembled WGS sequence"/>
</dbReference>
<sequence>MQSETRSLRVTGLSSYTMTKTGSRTPIACFMDAFPLAAIGNIVGEPMGTLPNSLSNCDLARKVPRRPNLRSF</sequence>
<organism evidence="1 2">
    <name type="scientific">Puccinia coronata f. sp. avenae</name>
    <dbReference type="NCBI Taxonomy" id="200324"/>
    <lineage>
        <taxon>Eukaryota</taxon>
        <taxon>Fungi</taxon>
        <taxon>Dikarya</taxon>
        <taxon>Basidiomycota</taxon>
        <taxon>Pucciniomycotina</taxon>
        <taxon>Pucciniomycetes</taxon>
        <taxon>Pucciniales</taxon>
        <taxon>Pucciniaceae</taxon>
        <taxon>Puccinia</taxon>
    </lineage>
</organism>
<proteinExistence type="predicted"/>
<name>A0A2N5S1P4_9BASI</name>
<evidence type="ECO:0000313" key="1">
    <source>
        <dbReference type="EMBL" id="PLW07142.1"/>
    </source>
</evidence>
<reference evidence="1 2" key="1">
    <citation type="submission" date="2017-11" db="EMBL/GenBank/DDBJ databases">
        <title>De novo assembly and phasing of dikaryotic genomes from two isolates of Puccinia coronata f. sp. avenae, the causal agent of oat crown rust.</title>
        <authorList>
            <person name="Miller M.E."/>
            <person name="Zhang Y."/>
            <person name="Omidvar V."/>
            <person name="Sperschneider J."/>
            <person name="Schwessinger B."/>
            <person name="Raley C."/>
            <person name="Palmer J.M."/>
            <person name="Garnica D."/>
            <person name="Upadhyaya N."/>
            <person name="Rathjen J."/>
            <person name="Taylor J.M."/>
            <person name="Park R.F."/>
            <person name="Dodds P.N."/>
            <person name="Hirsch C.D."/>
            <person name="Kianian S.F."/>
            <person name="Figueroa M."/>
        </authorList>
    </citation>
    <scope>NUCLEOTIDE SEQUENCE [LARGE SCALE GENOMIC DNA]</scope>
    <source>
        <strain evidence="1">12SD80</strain>
    </source>
</reference>
<evidence type="ECO:0000313" key="2">
    <source>
        <dbReference type="Proteomes" id="UP000235392"/>
    </source>
</evidence>
<comment type="caution">
    <text evidence="1">The sequence shown here is derived from an EMBL/GenBank/DDBJ whole genome shotgun (WGS) entry which is preliminary data.</text>
</comment>
<protein>
    <submittedName>
        <fullName evidence="1">Uncharacterized protein</fullName>
    </submittedName>
</protein>
<accession>A0A2N5S1P4</accession>
<dbReference type="AlphaFoldDB" id="A0A2N5S1P4"/>